<keyword evidence="4" id="KW-1185">Reference proteome</keyword>
<feature type="chain" id="PRO_5045432140" description="Lipoprotein" evidence="2">
    <location>
        <begin position="27"/>
        <end position="64"/>
    </location>
</feature>
<dbReference type="Proteomes" id="UP000721236">
    <property type="component" value="Unassembled WGS sequence"/>
</dbReference>
<feature type="region of interest" description="Disordered" evidence="1">
    <location>
        <begin position="32"/>
        <end position="64"/>
    </location>
</feature>
<organism evidence="3 4">
    <name type="scientific">Cupriavidus respiraculi</name>
    <dbReference type="NCBI Taxonomy" id="195930"/>
    <lineage>
        <taxon>Bacteria</taxon>
        <taxon>Pseudomonadati</taxon>
        <taxon>Pseudomonadota</taxon>
        <taxon>Betaproteobacteria</taxon>
        <taxon>Burkholderiales</taxon>
        <taxon>Burkholderiaceae</taxon>
        <taxon>Cupriavidus</taxon>
    </lineage>
</organism>
<feature type="compositionally biased region" description="Basic and acidic residues" evidence="1">
    <location>
        <begin position="46"/>
        <end position="64"/>
    </location>
</feature>
<comment type="caution">
    <text evidence="3">The sequence shown here is derived from an EMBL/GenBank/DDBJ whole genome shotgun (WGS) entry which is preliminary data.</text>
</comment>
<reference evidence="3 4" key="1">
    <citation type="submission" date="2021-08" db="EMBL/GenBank/DDBJ databases">
        <authorList>
            <person name="Peeters C."/>
        </authorList>
    </citation>
    <scope>NUCLEOTIDE SEQUENCE [LARGE SCALE GENOMIC DNA]</scope>
    <source>
        <strain evidence="3 4">LMG 21510</strain>
    </source>
</reference>
<feature type="signal peptide" evidence="2">
    <location>
        <begin position="1"/>
        <end position="26"/>
    </location>
</feature>
<protein>
    <recommendedName>
        <fullName evidence="5">Lipoprotein</fullName>
    </recommendedName>
</protein>
<evidence type="ECO:0000313" key="4">
    <source>
        <dbReference type="Proteomes" id="UP000721236"/>
    </source>
</evidence>
<evidence type="ECO:0008006" key="5">
    <source>
        <dbReference type="Google" id="ProtNLM"/>
    </source>
</evidence>
<evidence type="ECO:0000256" key="2">
    <source>
        <dbReference type="SAM" id="SignalP"/>
    </source>
</evidence>
<keyword evidence="2" id="KW-0732">Signal</keyword>
<dbReference type="RefSeq" id="WP_222209251.1">
    <property type="nucleotide sequence ID" value="NZ_CAJZAH010000001.1"/>
</dbReference>
<evidence type="ECO:0000256" key="1">
    <source>
        <dbReference type="SAM" id="MobiDB-lite"/>
    </source>
</evidence>
<accession>A0ABM8WDL8</accession>
<gene>
    <name evidence="3" type="ORF">LMG21510_00071</name>
</gene>
<dbReference type="EMBL" id="CAJZAH010000001">
    <property type="protein sequence ID" value="CAG9165392.1"/>
    <property type="molecule type" value="Genomic_DNA"/>
</dbReference>
<feature type="compositionally biased region" description="Low complexity" evidence="1">
    <location>
        <begin position="32"/>
        <end position="42"/>
    </location>
</feature>
<evidence type="ECO:0000313" key="3">
    <source>
        <dbReference type="EMBL" id="CAG9165392.1"/>
    </source>
</evidence>
<sequence length="64" mass="6298">MIPTIPSTMRPALLALLLCACLAACGGDDAGPAAGDGATPATSELKPVRPDEPAADKPGLRCAP</sequence>
<name>A0ABM8WDL8_9BURK</name>
<proteinExistence type="predicted"/>